<protein>
    <submittedName>
        <fullName evidence="1">Uncharacterized protein</fullName>
    </submittedName>
</protein>
<organism evidence="1 2">
    <name type="scientific">Arctia plantaginis</name>
    <name type="common">Wood tiger moth</name>
    <name type="synonym">Phalaena plantaginis</name>
    <dbReference type="NCBI Taxonomy" id="874455"/>
    <lineage>
        <taxon>Eukaryota</taxon>
        <taxon>Metazoa</taxon>
        <taxon>Ecdysozoa</taxon>
        <taxon>Arthropoda</taxon>
        <taxon>Hexapoda</taxon>
        <taxon>Insecta</taxon>
        <taxon>Pterygota</taxon>
        <taxon>Neoptera</taxon>
        <taxon>Endopterygota</taxon>
        <taxon>Lepidoptera</taxon>
        <taxon>Glossata</taxon>
        <taxon>Ditrysia</taxon>
        <taxon>Noctuoidea</taxon>
        <taxon>Erebidae</taxon>
        <taxon>Arctiinae</taxon>
        <taxon>Arctia</taxon>
    </lineage>
</organism>
<evidence type="ECO:0000313" key="2">
    <source>
        <dbReference type="Proteomes" id="UP000494106"/>
    </source>
</evidence>
<dbReference type="EMBL" id="CADEBC010000205">
    <property type="protein sequence ID" value="CAB3225373.1"/>
    <property type="molecule type" value="Genomic_DNA"/>
</dbReference>
<dbReference type="AlphaFoldDB" id="A0A8S0Z0E4"/>
<dbReference type="Proteomes" id="UP000494106">
    <property type="component" value="Unassembled WGS sequence"/>
</dbReference>
<evidence type="ECO:0000313" key="1">
    <source>
        <dbReference type="EMBL" id="CAB3225373.1"/>
    </source>
</evidence>
<sequence>MNDAATQHSAKANVDNTHGGVLQASENDCCVIQLRYGVLVEVAEHRRFQHATTLPRLLPGATRPSGDARSHIWCYN</sequence>
<accession>A0A8S0Z0E4</accession>
<reference evidence="1 2" key="1">
    <citation type="submission" date="2020-04" db="EMBL/GenBank/DDBJ databases">
        <authorList>
            <person name="Wallbank WR R."/>
            <person name="Pardo Diaz C."/>
            <person name="Kozak K."/>
            <person name="Martin S."/>
            <person name="Jiggins C."/>
            <person name="Moest M."/>
            <person name="Warren A I."/>
            <person name="Byers J.R.P. K."/>
            <person name="Montejo-Kovacevich G."/>
            <person name="Yen C E."/>
        </authorList>
    </citation>
    <scope>NUCLEOTIDE SEQUENCE [LARGE SCALE GENOMIC DNA]</scope>
</reference>
<gene>
    <name evidence="1" type="ORF">APLA_LOCUS2479</name>
</gene>
<keyword evidence="2" id="KW-1185">Reference proteome</keyword>
<comment type="caution">
    <text evidence="1">The sequence shown here is derived from an EMBL/GenBank/DDBJ whole genome shotgun (WGS) entry which is preliminary data.</text>
</comment>
<proteinExistence type="predicted"/>
<name>A0A8S0Z0E4_ARCPL</name>